<dbReference type="EMBL" id="BMNT01000001">
    <property type="protein sequence ID" value="GGK61583.1"/>
    <property type="molecule type" value="Genomic_DNA"/>
</dbReference>
<comment type="caution">
    <text evidence="1">The sequence shown here is derived from an EMBL/GenBank/DDBJ whole genome shotgun (WGS) entry which is preliminary data.</text>
</comment>
<evidence type="ECO:0000313" key="1">
    <source>
        <dbReference type="EMBL" id="GGK61583.1"/>
    </source>
</evidence>
<gene>
    <name evidence="1" type="ORF">GCM10007964_00880</name>
</gene>
<name>A0A917VC52_9ACTN</name>
<protein>
    <submittedName>
        <fullName evidence="1">Uncharacterized protein</fullName>
    </submittedName>
</protein>
<dbReference type="AlphaFoldDB" id="A0A917VC52"/>
<reference evidence="1" key="1">
    <citation type="journal article" date="2014" name="Int. J. Syst. Evol. Microbiol.">
        <title>Complete genome sequence of Corynebacterium casei LMG S-19264T (=DSM 44701T), isolated from a smear-ripened cheese.</title>
        <authorList>
            <consortium name="US DOE Joint Genome Institute (JGI-PGF)"/>
            <person name="Walter F."/>
            <person name="Albersmeier A."/>
            <person name="Kalinowski J."/>
            <person name="Ruckert C."/>
        </authorList>
    </citation>
    <scope>NUCLEOTIDE SEQUENCE</scope>
    <source>
        <strain evidence="1">JCM 13064</strain>
    </source>
</reference>
<accession>A0A917VC52</accession>
<organism evidence="1 2">
    <name type="scientific">Sphaerisporangium melleum</name>
    <dbReference type="NCBI Taxonomy" id="321316"/>
    <lineage>
        <taxon>Bacteria</taxon>
        <taxon>Bacillati</taxon>
        <taxon>Actinomycetota</taxon>
        <taxon>Actinomycetes</taxon>
        <taxon>Streptosporangiales</taxon>
        <taxon>Streptosporangiaceae</taxon>
        <taxon>Sphaerisporangium</taxon>
    </lineage>
</organism>
<proteinExistence type="predicted"/>
<keyword evidence="2" id="KW-1185">Reference proteome</keyword>
<dbReference type="Proteomes" id="UP000645217">
    <property type="component" value="Unassembled WGS sequence"/>
</dbReference>
<evidence type="ECO:0000313" key="2">
    <source>
        <dbReference type="Proteomes" id="UP000645217"/>
    </source>
</evidence>
<reference evidence="1" key="2">
    <citation type="submission" date="2020-09" db="EMBL/GenBank/DDBJ databases">
        <authorList>
            <person name="Sun Q."/>
            <person name="Ohkuma M."/>
        </authorList>
    </citation>
    <scope>NUCLEOTIDE SEQUENCE</scope>
    <source>
        <strain evidence="1">JCM 13064</strain>
    </source>
</reference>
<sequence>MTARCPTCNGHGEVPAEKTCALDGCGRTFTWQDGGRGRARPRRDAAYCSRSCAHTAAQRAYRARKAA</sequence>